<name>A0AC34FA85_9BILA</name>
<reference evidence="2" key="1">
    <citation type="submission" date="2022-11" db="UniProtKB">
        <authorList>
            <consortium name="WormBaseParasite"/>
        </authorList>
    </citation>
    <scope>IDENTIFICATION</scope>
</reference>
<accession>A0AC34FA85</accession>
<organism evidence="1 2">
    <name type="scientific">Panagrolaimus sp. ES5</name>
    <dbReference type="NCBI Taxonomy" id="591445"/>
    <lineage>
        <taxon>Eukaryota</taxon>
        <taxon>Metazoa</taxon>
        <taxon>Ecdysozoa</taxon>
        <taxon>Nematoda</taxon>
        <taxon>Chromadorea</taxon>
        <taxon>Rhabditida</taxon>
        <taxon>Tylenchina</taxon>
        <taxon>Panagrolaimomorpha</taxon>
        <taxon>Panagrolaimoidea</taxon>
        <taxon>Panagrolaimidae</taxon>
        <taxon>Panagrolaimus</taxon>
    </lineage>
</organism>
<evidence type="ECO:0000313" key="2">
    <source>
        <dbReference type="WBParaSite" id="ES5_v2.g13737.t1"/>
    </source>
</evidence>
<protein>
    <submittedName>
        <fullName evidence="2">BTB domain-containing protein</fullName>
    </submittedName>
</protein>
<dbReference type="Proteomes" id="UP000887579">
    <property type="component" value="Unplaced"/>
</dbReference>
<proteinExistence type="predicted"/>
<sequence>MIQKVNLCKQEYCSTYGETVIKFGKNLGFTVSPYDEDNKRFSIKNIKGDFEITKITQRDFGKQTNGGFEMNVPSIKDVDFDLLFRFDPNVYEPTLVIEPESSQIQSLDESKSPESVIPSYLSKLNENSKLYKIASNHKYADVIFITSDDTKIPSHRCILVNYSNIFGQIFEETAETPVEINVNDSTADTIQYALDFVNGKPDSIIGKEMEVFKFAVNYGIKDLIETCCSFFEESVVPENVCEYIVIAYDNNFEELKQKCLKMLVEKKKEIDALKIVKLPKNIFIDAFFL</sequence>
<dbReference type="WBParaSite" id="ES5_v2.g13737.t1">
    <property type="protein sequence ID" value="ES5_v2.g13737.t1"/>
    <property type="gene ID" value="ES5_v2.g13737"/>
</dbReference>
<evidence type="ECO:0000313" key="1">
    <source>
        <dbReference type="Proteomes" id="UP000887579"/>
    </source>
</evidence>